<name>A0A1R3T6X9_9HYPH</name>
<proteinExistence type="predicted"/>
<organism evidence="1 2">
    <name type="scientific">Agrobacterium rosae</name>
    <dbReference type="NCBI Taxonomy" id="1972867"/>
    <lineage>
        <taxon>Bacteria</taxon>
        <taxon>Pseudomonadati</taxon>
        <taxon>Pseudomonadota</taxon>
        <taxon>Alphaproteobacteria</taxon>
        <taxon>Hyphomicrobiales</taxon>
        <taxon>Rhizobiaceae</taxon>
        <taxon>Rhizobium/Agrobacterium group</taxon>
        <taxon>Agrobacterium</taxon>
    </lineage>
</organism>
<gene>
    <name evidence="1" type="ORF">DSM25559_0138</name>
</gene>
<sequence length="150" mass="17023">MNQEAVDWAKNAIASYVSGHLTYSNQGLNGHKDYHLGLVFGDYYECTRSFKANSTGAASTGERFWFLGCYCFPYDGVDRLFFNDGESERIFEFVNVFPETPDAICNSFKRNPMQYFEYIPDFSGRSDALKMLGKAYDFPSSGLLSDPFIP</sequence>
<evidence type="ECO:0000313" key="2">
    <source>
        <dbReference type="Proteomes" id="UP000187891"/>
    </source>
</evidence>
<accession>A0A1R3T6X9</accession>
<dbReference type="AlphaFoldDB" id="A0A1R3T6X9"/>
<dbReference type="EMBL" id="FMUE01000001">
    <property type="protein sequence ID" value="SCX01525.1"/>
    <property type="molecule type" value="Genomic_DNA"/>
</dbReference>
<evidence type="ECO:0000313" key="1">
    <source>
        <dbReference type="EMBL" id="SCX01525.1"/>
    </source>
</evidence>
<protein>
    <submittedName>
        <fullName evidence="1">Uncharacterized protein</fullName>
    </submittedName>
</protein>
<dbReference type="STRING" id="1907666.DSM25559_0138"/>
<dbReference type="RefSeq" id="WP_077117077.1">
    <property type="nucleotide sequence ID" value="NZ_FMUE01000001.1"/>
</dbReference>
<reference evidence="2" key="1">
    <citation type="submission" date="2016-10" db="EMBL/GenBank/DDBJ databases">
        <authorList>
            <person name="Wibberg D."/>
        </authorList>
    </citation>
    <scope>NUCLEOTIDE SEQUENCE [LARGE SCALE GENOMIC DNA]</scope>
</reference>
<dbReference type="Proteomes" id="UP000187891">
    <property type="component" value="Unassembled WGS sequence"/>
</dbReference>